<name>A0A5N5WKX4_9EURO</name>
<keyword evidence="2" id="KW-1185">Reference proteome</keyword>
<sequence length="244" mass="28316">MADDDFLPKGMVPSWGSLPIEQYLIRNWNHSATDASSRRRRRPIHLFLELREMPEEYKYLDEPPSRTPTPHGIDTILQPWRSDDNLRRKAYYISKDNVLVFLRTHYDPDDDDKMNEWSIFEHRPERLFTRTARKASVSGDNRVKMAEEPTNRLQNISIAAYIVVADQEAFQTGRFPKKIVDLNITIIYFLTDAYTAKHQPAMIEALGQVKRNTGHEVHFLHTTGAKQFSRHAGIPTDAPLLDTN</sequence>
<dbReference type="EMBL" id="ML732437">
    <property type="protein sequence ID" value="KAB8067860.1"/>
    <property type="molecule type" value="Genomic_DNA"/>
</dbReference>
<reference evidence="1 2" key="1">
    <citation type="submission" date="2019-04" db="EMBL/GenBank/DDBJ databases">
        <title>Friends and foes A comparative genomics study of 23 Aspergillus species from section Flavi.</title>
        <authorList>
            <consortium name="DOE Joint Genome Institute"/>
            <person name="Kjaerbolling I."/>
            <person name="Vesth T."/>
            <person name="Frisvad J.C."/>
            <person name="Nybo J.L."/>
            <person name="Theobald S."/>
            <person name="Kildgaard S."/>
            <person name="Isbrandt T."/>
            <person name="Kuo A."/>
            <person name="Sato A."/>
            <person name="Lyhne E.K."/>
            <person name="Kogle M.E."/>
            <person name="Wiebenga A."/>
            <person name="Kun R.S."/>
            <person name="Lubbers R.J."/>
            <person name="Makela M.R."/>
            <person name="Barry K."/>
            <person name="Chovatia M."/>
            <person name="Clum A."/>
            <person name="Daum C."/>
            <person name="Haridas S."/>
            <person name="He G."/>
            <person name="LaButti K."/>
            <person name="Lipzen A."/>
            <person name="Mondo S."/>
            <person name="Riley R."/>
            <person name="Salamov A."/>
            <person name="Simmons B.A."/>
            <person name="Magnuson J.K."/>
            <person name="Henrissat B."/>
            <person name="Mortensen U.H."/>
            <person name="Larsen T.O."/>
            <person name="Devries R.P."/>
            <person name="Grigoriev I.V."/>
            <person name="Machida M."/>
            <person name="Baker S.E."/>
            <person name="Andersen M.R."/>
        </authorList>
    </citation>
    <scope>NUCLEOTIDE SEQUENCE [LARGE SCALE GENOMIC DNA]</scope>
    <source>
        <strain evidence="1 2">CBS 151.66</strain>
    </source>
</reference>
<organism evidence="1 2">
    <name type="scientific">Aspergillus leporis</name>
    <dbReference type="NCBI Taxonomy" id="41062"/>
    <lineage>
        <taxon>Eukaryota</taxon>
        <taxon>Fungi</taxon>
        <taxon>Dikarya</taxon>
        <taxon>Ascomycota</taxon>
        <taxon>Pezizomycotina</taxon>
        <taxon>Eurotiomycetes</taxon>
        <taxon>Eurotiomycetidae</taxon>
        <taxon>Eurotiales</taxon>
        <taxon>Aspergillaceae</taxon>
        <taxon>Aspergillus</taxon>
        <taxon>Aspergillus subgen. Circumdati</taxon>
    </lineage>
</organism>
<dbReference type="AlphaFoldDB" id="A0A5N5WKX4"/>
<gene>
    <name evidence="1" type="ORF">BDV29DRAFT_162949</name>
</gene>
<evidence type="ECO:0000313" key="2">
    <source>
        <dbReference type="Proteomes" id="UP000326565"/>
    </source>
</evidence>
<dbReference type="OrthoDB" id="10262413at2759"/>
<dbReference type="Proteomes" id="UP000326565">
    <property type="component" value="Unassembled WGS sequence"/>
</dbReference>
<proteinExistence type="predicted"/>
<protein>
    <submittedName>
        <fullName evidence="1">Uncharacterized protein</fullName>
    </submittedName>
</protein>
<accession>A0A5N5WKX4</accession>
<evidence type="ECO:0000313" key="1">
    <source>
        <dbReference type="EMBL" id="KAB8067860.1"/>
    </source>
</evidence>